<name>A0ABV7IY63_9RHOB</name>
<feature type="region of interest" description="Disordered" evidence="3">
    <location>
        <begin position="1"/>
        <end position="52"/>
    </location>
</feature>
<dbReference type="SUPFAM" id="SSF47729">
    <property type="entry name" value="IHF-like DNA-binding proteins"/>
    <property type="match status" value="1"/>
</dbReference>
<dbReference type="InterPro" id="IPR000119">
    <property type="entry name" value="Hist_DNA-bd"/>
</dbReference>
<evidence type="ECO:0000313" key="5">
    <source>
        <dbReference type="Proteomes" id="UP001595547"/>
    </source>
</evidence>
<feature type="compositionally biased region" description="Basic and acidic residues" evidence="3">
    <location>
        <begin position="170"/>
        <end position="181"/>
    </location>
</feature>
<comment type="similarity">
    <text evidence="1">Belongs to the bacterial histone-like protein family.</text>
</comment>
<organism evidence="4 5">
    <name type="scientific">Cypionkella sinensis</name>
    <dbReference type="NCBI Taxonomy" id="1756043"/>
    <lineage>
        <taxon>Bacteria</taxon>
        <taxon>Pseudomonadati</taxon>
        <taxon>Pseudomonadota</taxon>
        <taxon>Alphaproteobacteria</taxon>
        <taxon>Rhodobacterales</taxon>
        <taxon>Paracoccaceae</taxon>
        <taxon>Cypionkella</taxon>
    </lineage>
</organism>
<protein>
    <submittedName>
        <fullName evidence="4">HU family DNA-binding protein</fullName>
    </submittedName>
</protein>
<evidence type="ECO:0000256" key="1">
    <source>
        <dbReference type="ARBA" id="ARBA00010529"/>
    </source>
</evidence>
<dbReference type="Proteomes" id="UP001595547">
    <property type="component" value="Unassembled WGS sequence"/>
</dbReference>
<keyword evidence="5" id="KW-1185">Reference proteome</keyword>
<evidence type="ECO:0000256" key="2">
    <source>
        <dbReference type="ARBA" id="ARBA00023125"/>
    </source>
</evidence>
<keyword evidence="2 4" id="KW-0238">DNA-binding</keyword>
<gene>
    <name evidence="4" type="ORF">ACFOGH_05130</name>
</gene>
<feature type="compositionally biased region" description="Low complexity" evidence="3">
    <location>
        <begin position="13"/>
        <end position="52"/>
    </location>
</feature>
<feature type="region of interest" description="Disordered" evidence="3">
    <location>
        <begin position="168"/>
        <end position="191"/>
    </location>
</feature>
<reference evidence="5" key="1">
    <citation type="journal article" date="2019" name="Int. J. Syst. Evol. Microbiol.">
        <title>The Global Catalogue of Microorganisms (GCM) 10K type strain sequencing project: providing services to taxonomists for standard genome sequencing and annotation.</title>
        <authorList>
            <consortium name="The Broad Institute Genomics Platform"/>
            <consortium name="The Broad Institute Genome Sequencing Center for Infectious Disease"/>
            <person name="Wu L."/>
            <person name="Ma J."/>
        </authorList>
    </citation>
    <scope>NUCLEOTIDE SEQUENCE [LARGE SCALE GENOMIC DNA]</scope>
    <source>
        <strain evidence="5">KCTC 52039</strain>
    </source>
</reference>
<comment type="caution">
    <text evidence="4">The sequence shown here is derived from an EMBL/GenBank/DDBJ whole genome shotgun (WGS) entry which is preliminary data.</text>
</comment>
<dbReference type="InterPro" id="IPR010992">
    <property type="entry name" value="IHF-like_DNA-bd_dom_sf"/>
</dbReference>
<dbReference type="GO" id="GO:0003677">
    <property type="term" value="F:DNA binding"/>
    <property type="evidence" value="ECO:0007669"/>
    <property type="project" value="UniProtKB-KW"/>
</dbReference>
<evidence type="ECO:0000256" key="3">
    <source>
        <dbReference type="SAM" id="MobiDB-lite"/>
    </source>
</evidence>
<dbReference type="Pfam" id="PF00216">
    <property type="entry name" value="Bac_DNA_binding"/>
    <property type="match status" value="1"/>
</dbReference>
<sequence length="191" mass="19640">MPTKPAAATSRNAAPKSTAKTAAAKPATAKVAPKTTARSAAKPTTVAASKPKTAVVAKPKIAAVAAEPKIAAVAAKPKIIEESMNEVSEVTEAGAKVVAQMKVKDLIDRVATATDHNKKEVRAIVEATLAELGKALESGESLNLPPFGRVRIANQKADASGQMMTLKLRRGGEKKPAKNDGEALAEADEAS</sequence>
<dbReference type="EMBL" id="JBHRTO010000001">
    <property type="protein sequence ID" value="MFC3180360.1"/>
    <property type="molecule type" value="Genomic_DNA"/>
</dbReference>
<dbReference type="RefSeq" id="WP_380071986.1">
    <property type="nucleotide sequence ID" value="NZ_JBHRTO010000001.1"/>
</dbReference>
<dbReference type="Gene3D" id="4.10.520.10">
    <property type="entry name" value="IHF-like DNA-binding proteins"/>
    <property type="match status" value="1"/>
</dbReference>
<evidence type="ECO:0000313" key="4">
    <source>
        <dbReference type="EMBL" id="MFC3180360.1"/>
    </source>
</evidence>
<accession>A0ABV7IY63</accession>
<proteinExistence type="inferred from homology"/>